<feature type="chain" id="PRO_5034460274" description="Integrin beta N-terminal domain-containing protein" evidence="2">
    <location>
        <begin position="23"/>
        <end position="95"/>
    </location>
</feature>
<dbReference type="AlphaFoldDB" id="A0A8C9C249"/>
<evidence type="ECO:0000256" key="2">
    <source>
        <dbReference type="SAM" id="SignalP"/>
    </source>
</evidence>
<dbReference type="Proteomes" id="UP000694554">
    <property type="component" value="Chromosome 4"/>
</dbReference>
<protein>
    <recommendedName>
        <fullName evidence="3">Integrin beta N-terminal domain-containing protein</fullName>
    </recommendedName>
</protein>
<organism evidence="4 5">
    <name type="scientific">Phocoena sinus</name>
    <name type="common">Vaquita</name>
    <dbReference type="NCBI Taxonomy" id="42100"/>
    <lineage>
        <taxon>Eukaryota</taxon>
        <taxon>Metazoa</taxon>
        <taxon>Chordata</taxon>
        <taxon>Craniata</taxon>
        <taxon>Vertebrata</taxon>
        <taxon>Euteleostomi</taxon>
        <taxon>Mammalia</taxon>
        <taxon>Eutheria</taxon>
        <taxon>Laurasiatheria</taxon>
        <taxon>Artiodactyla</taxon>
        <taxon>Whippomorpha</taxon>
        <taxon>Cetacea</taxon>
        <taxon>Odontoceti</taxon>
        <taxon>Phocoenidae</taxon>
        <taxon>Phocoena</taxon>
    </lineage>
</organism>
<feature type="domain" description="Integrin beta N-terminal" evidence="3">
    <location>
        <begin position="24"/>
        <end position="49"/>
    </location>
</feature>
<proteinExistence type="predicted"/>
<dbReference type="Pfam" id="PF17205">
    <property type="entry name" value="PSI_integrin"/>
    <property type="match status" value="1"/>
</dbReference>
<feature type="region of interest" description="Disordered" evidence="1">
    <location>
        <begin position="56"/>
        <end position="95"/>
    </location>
</feature>
<dbReference type="Gene3D" id="3.30.1680.10">
    <property type="entry name" value="ligand-binding face of the semaphorins, domain 2"/>
    <property type="match status" value="1"/>
</dbReference>
<feature type="signal peptide" evidence="2">
    <location>
        <begin position="1"/>
        <end position="22"/>
    </location>
</feature>
<evidence type="ECO:0000256" key="1">
    <source>
        <dbReference type="SAM" id="MobiDB-lite"/>
    </source>
</evidence>
<keyword evidence="2" id="KW-0732">Signal</keyword>
<dbReference type="SUPFAM" id="SSF103575">
    <property type="entry name" value="Plexin repeat"/>
    <property type="match status" value="1"/>
</dbReference>
<accession>A0A8C9C249</accession>
<evidence type="ECO:0000259" key="3">
    <source>
        <dbReference type="Pfam" id="PF17205"/>
    </source>
</evidence>
<evidence type="ECO:0000313" key="4">
    <source>
        <dbReference type="Ensembl" id="ENSPSNP00000018386.1"/>
    </source>
</evidence>
<name>A0A8C9C249_PHOSS</name>
<evidence type="ECO:0000313" key="5">
    <source>
        <dbReference type="Proteomes" id="UP000694554"/>
    </source>
</evidence>
<reference evidence="4" key="2">
    <citation type="submission" date="2025-08" db="UniProtKB">
        <authorList>
            <consortium name="Ensembl"/>
        </authorList>
    </citation>
    <scope>IDENTIFICATION</scope>
</reference>
<dbReference type="Ensembl" id="ENSPSNT00000020723.1">
    <property type="protein sequence ID" value="ENSPSNP00000018386.1"/>
    <property type="gene ID" value="ENSPSNG00000013509.1"/>
</dbReference>
<feature type="compositionally biased region" description="Pro residues" evidence="1">
    <location>
        <begin position="68"/>
        <end position="79"/>
    </location>
</feature>
<reference evidence="4" key="1">
    <citation type="submission" date="2019-08" db="EMBL/GenBank/DDBJ databases">
        <title>Phocoena sinus (Vaquita) genome, mPhoSin1, primary haplotype.</title>
        <authorList>
            <person name="Morin P."/>
            <person name="Mountcastle J."/>
            <person name="Fungtammasan C."/>
            <person name="Rhie A."/>
            <person name="Rojas-Bracho L."/>
            <person name="Smith C.R."/>
            <person name="Taylor B.L."/>
            <person name="Gulland F.M.D."/>
            <person name="Musser W."/>
            <person name="Houck M."/>
            <person name="Haase B."/>
            <person name="Paez S."/>
            <person name="Howe K."/>
            <person name="Torrance J."/>
            <person name="Formenti G."/>
            <person name="Phillippy A."/>
            <person name="Ryder O."/>
            <person name="Jarvis E.D."/>
            <person name="Fedrigo O."/>
        </authorList>
    </citation>
    <scope>NUCLEOTIDE SEQUENCE [LARGE SCALE GENOMIC DNA]</scope>
</reference>
<dbReference type="InterPro" id="IPR033760">
    <property type="entry name" value="Integrin_beta_N"/>
</dbReference>
<keyword evidence="5" id="KW-1185">Reference proteome</keyword>
<reference evidence="4" key="3">
    <citation type="submission" date="2025-09" db="UniProtKB">
        <authorList>
            <consortium name="Ensembl"/>
        </authorList>
    </citation>
    <scope>IDENTIFICATION</scope>
</reference>
<feature type="compositionally biased region" description="Polar residues" evidence="1">
    <location>
        <begin position="82"/>
        <end position="95"/>
    </location>
</feature>
<sequence>MADSLFKFLPVLLPVSSPLVLSQECTKYKVSTCRDCVESGPGCAWCQKLVRASLSAVSRPRRPGRGVAPPPPGEDPFPRNPQMLTTPSSWGSLRF</sequence>